<feature type="region of interest" description="Disordered" evidence="1">
    <location>
        <begin position="1"/>
        <end position="41"/>
    </location>
</feature>
<reference evidence="3 4" key="1">
    <citation type="submission" date="2017-09" db="EMBL/GenBank/DDBJ databases">
        <authorList>
            <person name="Ehlers B."/>
            <person name="Leendertz F.H."/>
        </authorList>
    </citation>
    <scope>NUCLEOTIDE SEQUENCE [LARGE SCALE GENOMIC DNA]</scope>
    <source>
        <strain evidence="3 4">DSM 27208</strain>
    </source>
</reference>
<evidence type="ECO:0000256" key="1">
    <source>
        <dbReference type="SAM" id="MobiDB-lite"/>
    </source>
</evidence>
<evidence type="ECO:0000259" key="2">
    <source>
        <dbReference type="Pfam" id="PF03781"/>
    </source>
</evidence>
<feature type="compositionally biased region" description="Polar residues" evidence="1">
    <location>
        <begin position="25"/>
        <end position="37"/>
    </location>
</feature>
<dbReference type="PANTHER" id="PTHR23150">
    <property type="entry name" value="SULFATASE MODIFYING FACTOR 1, 2"/>
    <property type="match status" value="1"/>
</dbReference>
<evidence type="ECO:0000313" key="4">
    <source>
        <dbReference type="Proteomes" id="UP000219453"/>
    </source>
</evidence>
<keyword evidence="4" id="KW-1185">Reference proteome</keyword>
<dbReference type="PANTHER" id="PTHR23150:SF19">
    <property type="entry name" value="FORMYLGLYCINE-GENERATING ENZYME"/>
    <property type="match status" value="1"/>
</dbReference>
<dbReference type="InterPro" id="IPR051043">
    <property type="entry name" value="Sulfatase_Mod_Factor_Kinase"/>
</dbReference>
<dbReference type="InterPro" id="IPR016187">
    <property type="entry name" value="CTDL_fold"/>
</dbReference>
<dbReference type="Gene3D" id="3.90.1580.10">
    <property type="entry name" value="paralog of FGE (formylglycine-generating enzyme)"/>
    <property type="match status" value="1"/>
</dbReference>
<dbReference type="InterPro" id="IPR005532">
    <property type="entry name" value="SUMF_dom"/>
</dbReference>
<feature type="compositionally biased region" description="Polar residues" evidence="1">
    <location>
        <begin position="302"/>
        <end position="312"/>
    </location>
</feature>
<dbReference type="Pfam" id="PF03781">
    <property type="entry name" value="FGE-sulfatase"/>
    <property type="match status" value="1"/>
</dbReference>
<dbReference type="SUPFAM" id="SSF56436">
    <property type="entry name" value="C-type lectin-like"/>
    <property type="match status" value="1"/>
</dbReference>
<dbReference type="EMBL" id="OBEJ01000002">
    <property type="protein sequence ID" value="SNZ12529.1"/>
    <property type="molecule type" value="Genomic_DNA"/>
</dbReference>
<gene>
    <name evidence="3" type="ORF">SAMN06269185_1791</name>
</gene>
<feature type="domain" description="Sulfatase-modifying factor enzyme-like" evidence="2">
    <location>
        <begin position="40"/>
        <end position="318"/>
    </location>
</feature>
<accession>A0A285NSV4</accession>
<protein>
    <submittedName>
        <fullName evidence="3">Formylglycine-generating enzyme, required for sulfatase activity, contains SUMF1/FGE domain</fullName>
    </submittedName>
</protein>
<organism evidence="3 4">
    <name type="scientific">Natronoarchaeum philippinense</name>
    <dbReference type="NCBI Taxonomy" id="558529"/>
    <lineage>
        <taxon>Archaea</taxon>
        <taxon>Methanobacteriati</taxon>
        <taxon>Methanobacteriota</taxon>
        <taxon>Stenosarchaea group</taxon>
        <taxon>Halobacteria</taxon>
        <taxon>Halobacteriales</taxon>
        <taxon>Natronoarchaeaceae</taxon>
    </lineage>
</organism>
<dbReference type="RefSeq" id="WP_245838527.1">
    <property type="nucleotide sequence ID" value="NZ_OBEJ01000002.1"/>
</dbReference>
<sequence length="321" mass="35662">MDENDHECCAASRSGAGRGIDRGSENSAGDSENSETGDTARMVKIPGGEFRMGTDSDVGYEADGEGPARTVDVDEFYVSSHAVTNAEFLEFVRETDYTTDAERYGWSFVFEEFVGSDDRQHVVDSVEAAPWWFAVRGANWFRPEGPGSTVIERLEHPVTHVSWNDAQAYANWAGKRLPTEAEWEKAARGGLRGATYPWGDDLRPDGEHRSNIWQGDFPRHNSEEDGYYGTAPVDEYPPNGFGLYNAVGNVWEWCSDRFRSDPCQNSRSNPTGPAEGGERVIRGGSYLCHRSYCNRYRVAARSKNTPDSSTGHTGFRLALDP</sequence>
<proteinExistence type="predicted"/>
<dbReference type="GO" id="GO:0120147">
    <property type="term" value="F:formylglycine-generating oxidase activity"/>
    <property type="evidence" value="ECO:0007669"/>
    <property type="project" value="TreeGrafter"/>
</dbReference>
<feature type="region of interest" description="Disordered" evidence="1">
    <location>
        <begin position="302"/>
        <end position="321"/>
    </location>
</feature>
<evidence type="ECO:0000313" key="3">
    <source>
        <dbReference type="EMBL" id="SNZ12529.1"/>
    </source>
</evidence>
<dbReference type="Proteomes" id="UP000219453">
    <property type="component" value="Unassembled WGS sequence"/>
</dbReference>
<name>A0A285NSV4_NATPI</name>
<dbReference type="AlphaFoldDB" id="A0A285NSV4"/>
<dbReference type="InterPro" id="IPR042095">
    <property type="entry name" value="SUMF_sf"/>
</dbReference>